<dbReference type="SUPFAM" id="SSF56349">
    <property type="entry name" value="DNA breaking-rejoining enzymes"/>
    <property type="match status" value="1"/>
</dbReference>
<feature type="domain" description="Tyr recombinase" evidence="6">
    <location>
        <begin position="180"/>
        <end position="367"/>
    </location>
</feature>
<evidence type="ECO:0000313" key="8">
    <source>
        <dbReference type="EMBL" id="BBY91327.1"/>
    </source>
</evidence>
<sequence length="378" mass="42521">MTRDRRTFGRLRKLPSGRYQAAYIGPDDQLHTAPRTFSAKVDAEGWLSDRRKEIDRELWNPGAGQETKRKPDALFKDYAQTWVETRRVKGRPLRPRTKEHYTKLLEGHIYPTFGKKPLRTITPEMVDKWYAKAAPDTPTTKAHAYSLLRTIFESARTSRQRLIDVNPCMIAGGGSSERKIKPKPLNAIQLGALVESMPDSYRLMVLLATWAAMRFGELVELRRKDIDLDDAVVNISRAAVRVDGGWEVGKPKSDAGIRIVTIPPHIIPAVEHHLSKYVDAKQDSLLFPAKSGGHLQPSTLYRHFYKARVKAGRPDLRWHDLRHSGAVFAAMTGATLKELMDRLGHSTPAAALRYQHSAAGRDKQIAAALSRLADDTPL</sequence>
<evidence type="ECO:0000313" key="9">
    <source>
        <dbReference type="Proteomes" id="UP000465785"/>
    </source>
</evidence>
<evidence type="ECO:0000259" key="6">
    <source>
        <dbReference type="PROSITE" id="PS51898"/>
    </source>
</evidence>
<gene>
    <name evidence="8" type="ORF">MGALJ_09960</name>
</gene>
<feature type="domain" description="Core-binding (CB)" evidence="7">
    <location>
        <begin position="73"/>
        <end position="156"/>
    </location>
</feature>
<dbReference type="Proteomes" id="UP000465785">
    <property type="component" value="Chromosome"/>
</dbReference>
<evidence type="ECO:0000256" key="1">
    <source>
        <dbReference type="ARBA" id="ARBA00008857"/>
    </source>
</evidence>
<evidence type="ECO:0000259" key="7">
    <source>
        <dbReference type="PROSITE" id="PS51900"/>
    </source>
</evidence>
<dbReference type="Pfam" id="PF14659">
    <property type="entry name" value="Phage_int_SAM_3"/>
    <property type="match status" value="1"/>
</dbReference>
<reference evidence="8 9" key="1">
    <citation type="journal article" date="2019" name="Emerg. Microbes Infect.">
        <title>Comprehensive subspecies identification of 175 nontuberculous mycobacteria species based on 7547 genomic profiles.</title>
        <authorList>
            <person name="Matsumoto Y."/>
            <person name="Kinjo T."/>
            <person name="Motooka D."/>
            <person name="Nabeya D."/>
            <person name="Jung N."/>
            <person name="Uechi K."/>
            <person name="Horii T."/>
            <person name="Iida T."/>
            <person name="Fujita J."/>
            <person name="Nakamura S."/>
        </authorList>
    </citation>
    <scope>NUCLEOTIDE SEQUENCE [LARGE SCALE GENOMIC DNA]</scope>
    <source>
        <strain evidence="8 9">JCM 6399</strain>
    </source>
</reference>
<keyword evidence="9" id="KW-1185">Reference proteome</keyword>
<dbReference type="Pfam" id="PF00589">
    <property type="entry name" value="Phage_integrase"/>
    <property type="match status" value="1"/>
</dbReference>
<dbReference type="Gene3D" id="1.10.443.10">
    <property type="entry name" value="Intergrase catalytic core"/>
    <property type="match status" value="1"/>
</dbReference>
<dbReference type="Pfam" id="PF26003">
    <property type="entry name" value="Integrase_N_phage"/>
    <property type="match status" value="1"/>
</dbReference>
<accession>A0A9W4AZK9</accession>
<dbReference type="EMBL" id="AP022601">
    <property type="protein sequence ID" value="BBY91327.1"/>
    <property type="molecule type" value="Genomic_DNA"/>
</dbReference>
<comment type="similarity">
    <text evidence="1">Belongs to the 'phage' integrase family.</text>
</comment>
<organism evidence="8 9">
    <name type="scientific">Mycobacterium gallinarum</name>
    <dbReference type="NCBI Taxonomy" id="39689"/>
    <lineage>
        <taxon>Bacteria</taxon>
        <taxon>Bacillati</taxon>
        <taxon>Actinomycetota</taxon>
        <taxon>Actinomycetes</taxon>
        <taxon>Mycobacteriales</taxon>
        <taxon>Mycobacteriaceae</taxon>
        <taxon>Mycobacterium</taxon>
    </lineage>
</organism>
<evidence type="ECO:0000256" key="5">
    <source>
        <dbReference type="PROSITE-ProRule" id="PRU01248"/>
    </source>
</evidence>
<evidence type="ECO:0000256" key="3">
    <source>
        <dbReference type="ARBA" id="ARBA00023125"/>
    </source>
</evidence>
<dbReference type="PROSITE" id="PS51900">
    <property type="entry name" value="CB"/>
    <property type="match status" value="1"/>
</dbReference>
<dbReference type="InterPro" id="IPR004107">
    <property type="entry name" value="Integrase_SAM-like_N"/>
</dbReference>
<dbReference type="PROSITE" id="PS51898">
    <property type="entry name" value="TYR_RECOMBINASE"/>
    <property type="match status" value="1"/>
</dbReference>
<dbReference type="InterPro" id="IPR002104">
    <property type="entry name" value="Integrase_catalytic"/>
</dbReference>
<dbReference type="AlphaFoldDB" id="A0A9W4AZK9"/>
<name>A0A9W4AZK9_9MYCO</name>
<dbReference type="InterPro" id="IPR050090">
    <property type="entry name" value="Tyrosine_recombinase_XerCD"/>
</dbReference>
<dbReference type="GO" id="GO:0003677">
    <property type="term" value="F:DNA binding"/>
    <property type="evidence" value="ECO:0007669"/>
    <property type="project" value="UniProtKB-UniRule"/>
</dbReference>
<proteinExistence type="inferred from homology"/>
<keyword evidence="4" id="KW-0233">DNA recombination</keyword>
<keyword evidence="3 5" id="KW-0238">DNA-binding</keyword>
<dbReference type="GO" id="GO:0006310">
    <property type="term" value="P:DNA recombination"/>
    <property type="evidence" value="ECO:0007669"/>
    <property type="project" value="UniProtKB-KW"/>
</dbReference>
<evidence type="ECO:0000256" key="2">
    <source>
        <dbReference type="ARBA" id="ARBA00022908"/>
    </source>
</evidence>
<evidence type="ECO:0000256" key="4">
    <source>
        <dbReference type="ARBA" id="ARBA00023172"/>
    </source>
</evidence>
<dbReference type="InterPro" id="IPR044068">
    <property type="entry name" value="CB"/>
</dbReference>
<dbReference type="PANTHER" id="PTHR30349:SF64">
    <property type="entry name" value="PROPHAGE INTEGRASE INTD-RELATED"/>
    <property type="match status" value="1"/>
</dbReference>
<dbReference type="PANTHER" id="PTHR30349">
    <property type="entry name" value="PHAGE INTEGRASE-RELATED"/>
    <property type="match status" value="1"/>
</dbReference>
<dbReference type="Gene3D" id="1.10.150.130">
    <property type="match status" value="1"/>
</dbReference>
<keyword evidence="2" id="KW-0229">DNA integration</keyword>
<dbReference type="InterPro" id="IPR010998">
    <property type="entry name" value="Integrase_recombinase_N"/>
</dbReference>
<dbReference type="InterPro" id="IPR013762">
    <property type="entry name" value="Integrase-like_cat_sf"/>
</dbReference>
<protein>
    <submittedName>
        <fullName evidence="8">Prophage phiRv2 integrase</fullName>
    </submittedName>
</protein>
<dbReference type="InterPro" id="IPR011010">
    <property type="entry name" value="DNA_brk_join_enz"/>
</dbReference>
<dbReference type="CDD" id="cd01189">
    <property type="entry name" value="INT_ICEBs1_C_like"/>
    <property type="match status" value="1"/>
</dbReference>
<dbReference type="InterPro" id="IPR058717">
    <property type="entry name" value="Phage_L5_Integrase_N"/>
</dbReference>
<dbReference type="KEGG" id="mgau:MGALJ_09960"/>
<dbReference type="GO" id="GO:0015074">
    <property type="term" value="P:DNA integration"/>
    <property type="evidence" value="ECO:0007669"/>
    <property type="project" value="UniProtKB-KW"/>
</dbReference>